<keyword evidence="3" id="KW-0418">Kinase</keyword>
<dbReference type="Gene3D" id="3.30.200.20">
    <property type="entry name" value="Phosphorylase Kinase, domain 1"/>
    <property type="match status" value="1"/>
</dbReference>
<keyword evidence="5" id="KW-0812">Transmembrane</keyword>
<feature type="transmembrane region" description="Helical" evidence="5">
    <location>
        <begin position="172"/>
        <end position="191"/>
    </location>
</feature>
<sequence>MGDDDGNAISSLGASLLFVLYAITLAFCLFRTVRLHKFSPDWKPSKAFYISVLLQSFLRALCFLLLLVLGKKSLNRTSVFLLLSIPDSMFIVSYLLLIWQVLLVFNSAHTNTSITLAIFSKLFKMARHDKFENYITFFLTIWIGTQTSLYILVVNSVINFKNISREVGICNFSLAACTIIGLIVLQIRYSGVPVRTASWKAKINRICIVILFWTLARILQGILDILDSNKDTSLTYQMSHTDDDTLGHATAAYLYSALVISEIVCILMVLDYAFMGIFVFTEEERDKNKEDKPRELLMISYESSNSLGIMPLQLRLNKEEINFGLQIDTIKSVLGKVYKATYMNKNVFVRKITFSRLSTYVLEDFSEELDAHRVEHANILPIIGVVLELPVIYTITPLIEPGSLFKMLHLERKCITLQTKISYAKQIANALLHVHVTNRVHGHFTSENVLIKSNNHAYLSDLGLVKIKKYASIVCGYTTKSAWSSPQILRDKRLTPIHVEPSDDIYSFGVFLWELFTEQIPFIGYGLGELHEKVGIKGCRPVITKTIPSEITEIILGCWEEMPDDRTSMDIVLSKLNEV</sequence>
<evidence type="ECO:0000256" key="3">
    <source>
        <dbReference type="ARBA" id="ARBA00022777"/>
    </source>
</evidence>
<dbReference type="GO" id="GO:0004674">
    <property type="term" value="F:protein serine/threonine kinase activity"/>
    <property type="evidence" value="ECO:0007669"/>
    <property type="project" value="TreeGrafter"/>
</dbReference>
<dbReference type="InterPro" id="IPR001245">
    <property type="entry name" value="Ser-Thr/Tyr_kinase_cat_dom"/>
</dbReference>
<organism evidence="7 8">
    <name type="scientific">Stentor coeruleus</name>
    <dbReference type="NCBI Taxonomy" id="5963"/>
    <lineage>
        <taxon>Eukaryota</taxon>
        <taxon>Sar</taxon>
        <taxon>Alveolata</taxon>
        <taxon>Ciliophora</taxon>
        <taxon>Postciliodesmatophora</taxon>
        <taxon>Heterotrichea</taxon>
        <taxon>Heterotrichida</taxon>
        <taxon>Stentoridae</taxon>
        <taxon>Stentor</taxon>
    </lineage>
</organism>
<dbReference type="InterPro" id="IPR011009">
    <property type="entry name" value="Kinase-like_dom_sf"/>
</dbReference>
<dbReference type="InterPro" id="IPR000719">
    <property type="entry name" value="Prot_kinase_dom"/>
</dbReference>
<dbReference type="PANTHER" id="PTHR44329">
    <property type="entry name" value="SERINE/THREONINE-PROTEIN KINASE TNNI3K-RELATED"/>
    <property type="match status" value="1"/>
</dbReference>
<keyword evidence="8" id="KW-1185">Reference proteome</keyword>
<evidence type="ECO:0000256" key="5">
    <source>
        <dbReference type="SAM" id="Phobius"/>
    </source>
</evidence>
<dbReference type="Pfam" id="PF07714">
    <property type="entry name" value="PK_Tyr_Ser-Thr"/>
    <property type="match status" value="1"/>
</dbReference>
<dbReference type="Proteomes" id="UP000187209">
    <property type="component" value="Unassembled WGS sequence"/>
</dbReference>
<keyword evidence="5" id="KW-0472">Membrane</keyword>
<dbReference type="PANTHER" id="PTHR44329:SF288">
    <property type="entry name" value="MITOGEN-ACTIVATED PROTEIN KINASE KINASE KINASE 20"/>
    <property type="match status" value="1"/>
</dbReference>
<dbReference type="SUPFAM" id="SSF56112">
    <property type="entry name" value="Protein kinase-like (PK-like)"/>
    <property type="match status" value="1"/>
</dbReference>
<reference evidence="7 8" key="1">
    <citation type="submission" date="2016-11" db="EMBL/GenBank/DDBJ databases">
        <title>The macronuclear genome of Stentor coeruleus: a giant cell with tiny introns.</title>
        <authorList>
            <person name="Slabodnick M."/>
            <person name="Ruby J.G."/>
            <person name="Reiff S.B."/>
            <person name="Swart E.C."/>
            <person name="Gosai S."/>
            <person name="Prabakaran S."/>
            <person name="Witkowska E."/>
            <person name="Larue G.E."/>
            <person name="Fisher S."/>
            <person name="Freeman R.M."/>
            <person name="Gunawardena J."/>
            <person name="Chu W."/>
            <person name="Stover N.A."/>
            <person name="Gregory B.D."/>
            <person name="Nowacki M."/>
            <person name="Derisi J."/>
            <person name="Roy S.W."/>
            <person name="Marshall W.F."/>
            <person name="Sood P."/>
        </authorList>
    </citation>
    <scope>NUCLEOTIDE SEQUENCE [LARGE SCALE GENOMIC DNA]</scope>
    <source>
        <strain evidence="7">WM001</strain>
    </source>
</reference>
<keyword evidence="5" id="KW-1133">Transmembrane helix</keyword>
<comment type="caution">
    <text evidence="7">The sequence shown here is derived from an EMBL/GenBank/DDBJ whole genome shotgun (WGS) entry which is preliminary data.</text>
</comment>
<name>A0A1R2C9E4_9CILI</name>
<dbReference type="EMBL" id="MPUH01000230">
    <property type="protein sequence ID" value="OMJ85638.1"/>
    <property type="molecule type" value="Genomic_DNA"/>
</dbReference>
<dbReference type="Gene3D" id="1.10.510.10">
    <property type="entry name" value="Transferase(Phosphotransferase) domain 1"/>
    <property type="match status" value="1"/>
</dbReference>
<dbReference type="GO" id="GO:0005524">
    <property type="term" value="F:ATP binding"/>
    <property type="evidence" value="ECO:0007669"/>
    <property type="project" value="UniProtKB-KW"/>
</dbReference>
<evidence type="ECO:0000313" key="7">
    <source>
        <dbReference type="EMBL" id="OMJ85638.1"/>
    </source>
</evidence>
<dbReference type="AlphaFoldDB" id="A0A1R2C9E4"/>
<dbReference type="InterPro" id="IPR051681">
    <property type="entry name" value="Ser/Thr_Kinases-Pseudokinases"/>
</dbReference>
<evidence type="ECO:0000256" key="4">
    <source>
        <dbReference type="ARBA" id="ARBA00022840"/>
    </source>
</evidence>
<keyword evidence="4" id="KW-0067">ATP-binding</keyword>
<gene>
    <name evidence="7" type="ORF">SteCoe_12984</name>
</gene>
<dbReference type="OrthoDB" id="301709at2759"/>
<feature type="domain" description="Protein kinase" evidence="6">
    <location>
        <begin position="323"/>
        <end position="579"/>
    </location>
</feature>
<dbReference type="PROSITE" id="PS50011">
    <property type="entry name" value="PROTEIN_KINASE_DOM"/>
    <property type="match status" value="1"/>
</dbReference>
<evidence type="ECO:0000256" key="1">
    <source>
        <dbReference type="ARBA" id="ARBA00022679"/>
    </source>
</evidence>
<feature type="transmembrane region" description="Helical" evidence="5">
    <location>
        <begin position="252"/>
        <end position="280"/>
    </location>
</feature>
<accession>A0A1R2C9E4</accession>
<keyword evidence="1" id="KW-0808">Transferase</keyword>
<evidence type="ECO:0000259" key="6">
    <source>
        <dbReference type="PROSITE" id="PS50011"/>
    </source>
</evidence>
<feature type="transmembrane region" description="Helical" evidence="5">
    <location>
        <begin position="131"/>
        <end position="152"/>
    </location>
</feature>
<protein>
    <recommendedName>
        <fullName evidence="6">Protein kinase domain-containing protein</fullName>
    </recommendedName>
</protein>
<evidence type="ECO:0000313" key="8">
    <source>
        <dbReference type="Proteomes" id="UP000187209"/>
    </source>
</evidence>
<feature type="transmembrane region" description="Helical" evidence="5">
    <location>
        <begin position="89"/>
        <end position="119"/>
    </location>
</feature>
<evidence type="ECO:0000256" key="2">
    <source>
        <dbReference type="ARBA" id="ARBA00022741"/>
    </source>
</evidence>
<feature type="transmembrane region" description="Helical" evidence="5">
    <location>
        <begin position="47"/>
        <end position="69"/>
    </location>
</feature>
<feature type="transmembrane region" description="Helical" evidence="5">
    <location>
        <begin position="12"/>
        <end position="35"/>
    </location>
</feature>
<proteinExistence type="predicted"/>
<keyword evidence="2" id="KW-0547">Nucleotide-binding</keyword>